<dbReference type="InterPro" id="IPR012967">
    <property type="entry name" value="COMT_dimerisation"/>
</dbReference>
<feature type="domain" description="O-methyltransferase dimerisation" evidence="5">
    <location>
        <begin position="20"/>
        <end position="89"/>
    </location>
</feature>
<dbReference type="PANTHER" id="PTHR43712:SF2">
    <property type="entry name" value="O-METHYLTRANSFERASE CICE"/>
    <property type="match status" value="1"/>
</dbReference>
<dbReference type="InterPro" id="IPR036388">
    <property type="entry name" value="WH-like_DNA-bd_sf"/>
</dbReference>
<keyword evidence="2 6" id="KW-0808">Transferase</keyword>
<evidence type="ECO:0000259" key="5">
    <source>
        <dbReference type="Pfam" id="PF08100"/>
    </source>
</evidence>
<comment type="caution">
    <text evidence="6">The sequence shown here is derived from an EMBL/GenBank/DDBJ whole genome shotgun (WGS) entry which is preliminary data.</text>
</comment>
<protein>
    <submittedName>
        <fullName evidence="6">Methyltransferase</fullName>
    </submittedName>
</protein>
<keyword evidence="7" id="KW-1185">Reference proteome</keyword>
<gene>
    <name evidence="6" type="ORF">D5H75_25875</name>
</gene>
<dbReference type="SUPFAM" id="SSF53335">
    <property type="entry name" value="S-adenosyl-L-methionine-dependent methyltransferases"/>
    <property type="match status" value="1"/>
</dbReference>
<dbReference type="GO" id="GO:0032259">
    <property type="term" value="P:methylation"/>
    <property type="evidence" value="ECO:0007669"/>
    <property type="project" value="UniProtKB-KW"/>
</dbReference>
<dbReference type="OrthoDB" id="4145676at2"/>
<dbReference type="Gene3D" id="3.40.50.150">
    <property type="entry name" value="Vaccinia Virus protein VP39"/>
    <property type="match status" value="1"/>
</dbReference>
<organism evidence="6 7">
    <name type="scientific">Bailinhaonella thermotolerans</name>
    <dbReference type="NCBI Taxonomy" id="1070861"/>
    <lineage>
        <taxon>Bacteria</taxon>
        <taxon>Bacillati</taxon>
        <taxon>Actinomycetota</taxon>
        <taxon>Actinomycetes</taxon>
        <taxon>Streptosporangiales</taxon>
        <taxon>Streptosporangiaceae</taxon>
        <taxon>Bailinhaonella</taxon>
    </lineage>
</organism>
<evidence type="ECO:0000256" key="2">
    <source>
        <dbReference type="ARBA" id="ARBA00022679"/>
    </source>
</evidence>
<keyword evidence="3" id="KW-0949">S-adenosyl-L-methionine</keyword>
<name>A0A3A4AJG7_9ACTN</name>
<dbReference type="Pfam" id="PF00891">
    <property type="entry name" value="Methyltransf_2"/>
    <property type="match status" value="1"/>
</dbReference>
<proteinExistence type="predicted"/>
<keyword evidence="1 6" id="KW-0489">Methyltransferase</keyword>
<dbReference type="Gene3D" id="1.10.10.10">
    <property type="entry name" value="Winged helix-like DNA-binding domain superfamily/Winged helix DNA-binding domain"/>
    <property type="match status" value="1"/>
</dbReference>
<dbReference type="PANTHER" id="PTHR43712">
    <property type="entry name" value="PUTATIVE (AFU_ORTHOLOGUE AFUA_4G14580)-RELATED"/>
    <property type="match status" value="1"/>
</dbReference>
<dbReference type="Gene3D" id="1.10.287.1350">
    <property type="match status" value="1"/>
</dbReference>
<reference evidence="6 7" key="1">
    <citation type="submission" date="2018-09" db="EMBL/GenBank/DDBJ databases">
        <title>YIM 75507 draft genome.</title>
        <authorList>
            <person name="Tang S."/>
            <person name="Feng Y."/>
        </authorList>
    </citation>
    <scope>NUCLEOTIDE SEQUENCE [LARGE SCALE GENOMIC DNA]</scope>
    <source>
        <strain evidence="6 7">YIM 75507</strain>
    </source>
</reference>
<dbReference type="PROSITE" id="PS51683">
    <property type="entry name" value="SAM_OMT_II"/>
    <property type="match status" value="1"/>
</dbReference>
<dbReference type="SUPFAM" id="SSF46785">
    <property type="entry name" value="Winged helix' DNA-binding domain"/>
    <property type="match status" value="1"/>
</dbReference>
<evidence type="ECO:0000313" key="7">
    <source>
        <dbReference type="Proteomes" id="UP000265768"/>
    </source>
</evidence>
<dbReference type="EMBL" id="QZEY01000011">
    <property type="protein sequence ID" value="RJL27224.1"/>
    <property type="molecule type" value="Genomic_DNA"/>
</dbReference>
<evidence type="ECO:0000256" key="3">
    <source>
        <dbReference type="ARBA" id="ARBA00022691"/>
    </source>
</evidence>
<dbReference type="RefSeq" id="WP_119929125.1">
    <property type="nucleotide sequence ID" value="NZ_QZEY01000011.1"/>
</dbReference>
<feature type="domain" description="O-methyltransferase C-terminal" evidence="4">
    <location>
        <begin position="110"/>
        <end position="314"/>
    </location>
</feature>
<accession>A0A3A4AJG7</accession>
<evidence type="ECO:0000259" key="4">
    <source>
        <dbReference type="Pfam" id="PF00891"/>
    </source>
</evidence>
<dbReference type="Pfam" id="PF08100">
    <property type="entry name" value="Dimerisation"/>
    <property type="match status" value="1"/>
</dbReference>
<dbReference type="AlphaFoldDB" id="A0A3A4AJG7"/>
<dbReference type="GO" id="GO:0008171">
    <property type="term" value="F:O-methyltransferase activity"/>
    <property type="evidence" value="ECO:0007669"/>
    <property type="project" value="InterPro"/>
</dbReference>
<sequence length="333" mass="36204">MSRRRAGFESIARLAELADFTLAFAIRAVAHLGVADHLAEGPRRVGDLAAEIGAHERSLLRTLRALATAGVFAEPEPGLFALTPLSELLRGDHPLSMRWAFRLRPDVDAWAEMEHTLRTGETAFDHVFGTDYWSHLAANPALQAQFRDSQRALTRLELQTLTRLYDWRGLRTVVDLGGNDGTFLCGLLSRYPQMRGTVFDLPGTVAEAAKTAADAGVADRCAAVGGSLFETPLPAGADAYTIKRVLIGLADDEVVTLLRILRGVMRPDSRLLVLEPRDAPDDLSISMDLHMLVLGEGHVRSPERFGELLAEAGMSVAAVVDARLLNLIDARPG</sequence>
<dbReference type="Proteomes" id="UP000265768">
    <property type="component" value="Unassembled WGS sequence"/>
</dbReference>
<evidence type="ECO:0000256" key="1">
    <source>
        <dbReference type="ARBA" id="ARBA00022603"/>
    </source>
</evidence>
<dbReference type="InterPro" id="IPR029063">
    <property type="entry name" value="SAM-dependent_MTases_sf"/>
</dbReference>
<dbReference type="InterPro" id="IPR036390">
    <property type="entry name" value="WH_DNA-bd_sf"/>
</dbReference>
<evidence type="ECO:0000313" key="6">
    <source>
        <dbReference type="EMBL" id="RJL27224.1"/>
    </source>
</evidence>
<dbReference type="PIRSF" id="PIRSF005739">
    <property type="entry name" value="O-mtase"/>
    <property type="match status" value="1"/>
</dbReference>
<dbReference type="InterPro" id="IPR001077">
    <property type="entry name" value="COMT_C"/>
</dbReference>
<dbReference type="GO" id="GO:0046983">
    <property type="term" value="F:protein dimerization activity"/>
    <property type="evidence" value="ECO:0007669"/>
    <property type="project" value="InterPro"/>
</dbReference>
<dbReference type="InterPro" id="IPR016461">
    <property type="entry name" value="COMT-like"/>
</dbReference>